<evidence type="ECO:0000313" key="4">
    <source>
        <dbReference type="Proteomes" id="UP000813444"/>
    </source>
</evidence>
<feature type="region of interest" description="Disordered" evidence="1">
    <location>
        <begin position="341"/>
        <end position="391"/>
    </location>
</feature>
<keyword evidence="2" id="KW-1133">Transmembrane helix</keyword>
<dbReference type="PANTHER" id="PTHR47685:SF1">
    <property type="entry name" value="MAGNESIUM TRANSPORT PROTEIN CORA"/>
    <property type="match status" value="1"/>
</dbReference>
<dbReference type="Pfam" id="PF01544">
    <property type="entry name" value="CorA"/>
    <property type="match status" value="1"/>
</dbReference>
<dbReference type="OrthoDB" id="341259at2759"/>
<feature type="transmembrane region" description="Helical" evidence="2">
    <location>
        <begin position="904"/>
        <end position="927"/>
    </location>
</feature>
<dbReference type="Proteomes" id="UP000813444">
    <property type="component" value="Unassembled WGS sequence"/>
</dbReference>
<dbReference type="InterPro" id="IPR002523">
    <property type="entry name" value="MgTranspt_CorA/ZnTranspt_ZntB"/>
</dbReference>
<organism evidence="3 4">
    <name type="scientific">Stachybotrys elegans</name>
    <dbReference type="NCBI Taxonomy" id="80388"/>
    <lineage>
        <taxon>Eukaryota</taxon>
        <taxon>Fungi</taxon>
        <taxon>Dikarya</taxon>
        <taxon>Ascomycota</taxon>
        <taxon>Pezizomycotina</taxon>
        <taxon>Sordariomycetes</taxon>
        <taxon>Hypocreomycetidae</taxon>
        <taxon>Hypocreales</taxon>
        <taxon>Stachybotryaceae</taxon>
        <taxon>Stachybotrys</taxon>
    </lineage>
</organism>
<evidence type="ECO:0000256" key="2">
    <source>
        <dbReference type="SAM" id="Phobius"/>
    </source>
</evidence>
<keyword evidence="4" id="KW-1185">Reference proteome</keyword>
<dbReference type="PANTHER" id="PTHR47685">
    <property type="entry name" value="MAGNESIUM TRANSPORT PROTEIN CORA"/>
    <property type="match status" value="1"/>
</dbReference>
<feature type="compositionally biased region" description="Basic and acidic residues" evidence="1">
    <location>
        <begin position="356"/>
        <end position="367"/>
    </location>
</feature>
<feature type="transmembrane region" description="Helical" evidence="2">
    <location>
        <begin position="841"/>
        <end position="865"/>
    </location>
</feature>
<gene>
    <name evidence="3" type="ORF">B0I35DRAFT_426329</name>
</gene>
<evidence type="ECO:0000313" key="3">
    <source>
        <dbReference type="EMBL" id="KAH7322730.1"/>
    </source>
</evidence>
<accession>A0A8K0WUN7</accession>
<sequence>MTPGAWTSQLTLKPVTCISSDYHDHENITDKLTHYLGCVELWDRERFYNTLTDEAQHQIRLELRRIAFIRRVIENSQVDGEAAQRLVASLKDWRADSRDAVAEVGRWSAMEKPYRKKAHHDPNSDRPFKDGKPEEYIPDKDFNAYYMQFDSSAGVTNTTRRPNGDFLFKAKFPNQKISVNTLLHDPDFNPLKRQTKKSGDESKCIRYFHLPSNNMKWVQEAIARYYDEPNPQYDTAYRKAESRTCANMLLRRDFWLGQEQGRGSHIIHTRHMRPLCEPVSSDPEKTESKPRNIVMFMPYLHWELDQQRGHFSALIDRRSTLHQENILKEELRRYDERRDQRQGLYKVRPPPSVRVTTERVTSRRDTNETNNSIQRPPNDPPEAVTRRVEREPGHRFRHILPQWPYRDAKGHLITKNKLGQLLWDASKLFAAINNYRDRKLIDNYLLADPPLHPRRTLDQSYYWTLRNTKARDRDQVVYRGTSARAGEHHQHLVEEDEPKKDQAAQPVTWRGWTSMQETAWDAVLGTVLEQPQLPTVEPVAPCSHPKISAHVECLTCREVVRKIPRLLMVDQLWMWILDDDTIITCFPKRWGVDRQDHSGVHKAIRQRMGRARHNHIRSAYDLGLVIIDECSSLFFDRTKTDERQPQVMEIFSEAIGNMAQKQTISSNHLWHWANELAKASNKKSSLVDLSELHIALLNITPEGKLQRETKDIIEELDIMIHIARKQKELLKRFKKHAEGLLDPTGTYKAGETWDIMLAQGRAPVGHNEGYEKWKWFRANADEVIQEADDHLDELEGLRKSADDVCRNLDSLLSLKQQQASVVQAWQSIRHGEEAVKQGRSIMIFTVVTIIFLPLAFMSGVLQLYNDVVENHGLPFQNFILYMFTISIGVIIVIVIIAFSTFVRALAWSLAHISFNWLLVKTGLYGFWLQIADKMQSDNMVMWAEREVNEMKERVKRERRRHLAQKYELETKRFLEESMAEGRNTHSTRT</sequence>
<dbReference type="AlphaFoldDB" id="A0A8K0WUN7"/>
<keyword evidence="2" id="KW-0812">Transmembrane</keyword>
<feature type="region of interest" description="Disordered" evidence="1">
    <location>
        <begin position="113"/>
        <end position="133"/>
    </location>
</feature>
<comment type="caution">
    <text evidence="3">The sequence shown here is derived from an EMBL/GenBank/DDBJ whole genome shotgun (WGS) entry which is preliminary data.</text>
</comment>
<dbReference type="EMBL" id="JAGPNK010000004">
    <property type="protein sequence ID" value="KAH7322730.1"/>
    <property type="molecule type" value="Genomic_DNA"/>
</dbReference>
<feature type="transmembrane region" description="Helical" evidence="2">
    <location>
        <begin position="877"/>
        <end position="898"/>
    </location>
</feature>
<dbReference type="InterPro" id="IPR050829">
    <property type="entry name" value="CorA_MIT"/>
</dbReference>
<dbReference type="GO" id="GO:0016020">
    <property type="term" value="C:membrane"/>
    <property type="evidence" value="ECO:0007669"/>
    <property type="project" value="InterPro"/>
</dbReference>
<protein>
    <recommendedName>
        <fullName evidence="5">Ankyrin repeat protein</fullName>
    </recommendedName>
</protein>
<reference evidence="3" key="1">
    <citation type="journal article" date="2021" name="Nat. Commun.">
        <title>Genetic determinants of endophytism in the Arabidopsis root mycobiome.</title>
        <authorList>
            <person name="Mesny F."/>
            <person name="Miyauchi S."/>
            <person name="Thiergart T."/>
            <person name="Pickel B."/>
            <person name="Atanasova L."/>
            <person name="Karlsson M."/>
            <person name="Huettel B."/>
            <person name="Barry K.W."/>
            <person name="Haridas S."/>
            <person name="Chen C."/>
            <person name="Bauer D."/>
            <person name="Andreopoulos W."/>
            <person name="Pangilinan J."/>
            <person name="LaButti K."/>
            <person name="Riley R."/>
            <person name="Lipzen A."/>
            <person name="Clum A."/>
            <person name="Drula E."/>
            <person name="Henrissat B."/>
            <person name="Kohler A."/>
            <person name="Grigoriev I.V."/>
            <person name="Martin F.M."/>
            <person name="Hacquard S."/>
        </authorList>
    </citation>
    <scope>NUCLEOTIDE SEQUENCE</scope>
    <source>
        <strain evidence="3">MPI-CAGE-CH-0235</strain>
    </source>
</reference>
<evidence type="ECO:0008006" key="5">
    <source>
        <dbReference type="Google" id="ProtNLM"/>
    </source>
</evidence>
<feature type="compositionally biased region" description="Basic and acidic residues" evidence="1">
    <location>
        <begin position="120"/>
        <end position="133"/>
    </location>
</feature>
<dbReference type="GO" id="GO:0046873">
    <property type="term" value="F:metal ion transmembrane transporter activity"/>
    <property type="evidence" value="ECO:0007669"/>
    <property type="project" value="InterPro"/>
</dbReference>
<evidence type="ECO:0000256" key="1">
    <source>
        <dbReference type="SAM" id="MobiDB-lite"/>
    </source>
</evidence>
<proteinExistence type="predicted"/>
<name>A0A8K0WUN7_9HYPO</name>
<dbReference type="Gene3D" id="1.20.58.340">
    <property type="entry name" value="Magnesium transport protein CorA, transmembrane region"/>
    <property type="match status" value="1"/>
</dbReference>
<keyword evidence="2" id="KW-0472">Membrane</keyword>